<dbReference type="AlphaFoldDB" id="A0A1Q9AE92"/>
<gene>
    <name evidence="1" type="ORF">BJF92_00435</name>
</gene>
<dbReference type="STRING" id="1672749.BJF92_00435"/>
<dbReference type="Proteomes" id="UP000186143">
    <property type="component" value="Unassembled WGS sequence"/>
</dbReference>
<protein>
    <submittedName>
        <fullName evidence="1">Uncharacterized protein</fullName>
    </submittedName>
</protein>
<comment type="caution">
    <text evidence="1">The sequence shown here is derived from an EMBL/GenBank/DDBJ whole genome shotgun (WGS) entry which is preliminary data.</text>
</comment>
<evidence type="ECO:0000313" key="1">
    <source>
        <dbReference type="EMBL" id="OLP53272.1"/>
    </source>
</evidence>
<sequence>MDQGIGDSPRCPSFNTALHFMAAAAQEGVCGLGRGQGRGLGAGDMMGLALLRMRLACRFRHGGDDAALASKGLRTKRDG</sequence>
<name>A0A1Q9AE92_9HYPH</name>
<reference evidence="1 2" key="1">
    <citation type="submission" date="2016-09" db="EMBL/GenBank/DDBJ databases">
        <title>Rhizobium sp. nov., a novel species isolated from the rice rhizosphere.</title>
        <authorList>
            <person name="Zhao J."/>
            <person name="Zhang X."/>
        </authorList>
    </citation>
    <scope>NUCLEOTIDE SEQUENCE [LARGE SCALE GENOMIC DNA]</scope>
    <source>
        <strain evidence="1 2">MH17</strain>
    </source>
</reference>
<dbReference type="EMBL" id="MKIO01000040">
    <property type="protein sequence ID" value="OLP53272.1"/>
    <property type="molecule type" value="Genomic_DNA"/>
</dbReference>
<proteinExistence type="predicted"/>
<organism evidence="1 2">
    <name type="scientific">Xaviernesmea rhizosphaerae</name>
    <dbReference type="NCBI Taxonomy" id="1672749"/>
    <lineage>
        <taxon>Bacteria</taxon>
        <taxon>Pseudomonadati</taxon>
        <taxon>Pseudomonadota</taxon>
        <taxon>Alphaproteobacteria</taxon>
        <taxon>Hyphomicrobiales</taxon>
        <taxon>Rhizobiaceae</taxon>
        <taxon>Rhizobium/Agrobacterium group</taxon>
        <taxon>Xaviernesmea</taxon>
    </lineage>
</organism>
<accession>A0A1Q9AE92</accession>
<evidence type="ECO:0000313" key="2">
    <source>
        <dbReference type="Proteomes" id="UP000186143"/>
    </source>
</evidence>